<dbReference type="PRINTS" id="PR00702">
    <property type="entry name" value="ACRIFLAVINRP"/>
</dbReference>
<protein>
    <submittedName>
        <fullName evidence="9">Cation transporter</fullName>
    </submittedName>
</protein>
<dbReference type="Gene3D" id="3.30.2090.10">
    <property type="entry name" value="Multidrug efflux transporter AcrB TolC docking domain, DN and DC subdomains"/>
    <property type="match status" value="2"/>
</dbReference>
<dbReference type="PANTHER" id="PTHR32063">
    <property type="match status" value="1"/>
</dbReference>
<evidence type="ECO:0000256" key="8">
    <source>
        <dbReference type="SAM" id="Phobius"/>
    </source>
</evidence>
<evidence type="ECO:0000313" key="9">
    <source>
        <dbReference type="EMBL" id="GEP05006.1"/>
    </source>
</evidence>
<keyword evidence="6 8" id="KW-1133">Transmembrane helix</keyword>
<keyword evidence="3" id="KW-0813">Transport</keyword>
<keyword evidence="4" id="KW-1003">Cell membrane</keyword>
<gene>
    <name evidence="10" type="ORF">GCM10007888_21250</name>
    <name evidence="9" type="ORF">MOX02_30440</name>
</gene>
<dbReference type="PANTHER" id="PTHR32063:SF24">
    <property type="entry name" value="CATION EFFLUX SYSTEM (ACRB_ACRD_ACRF FAMILY)"/>
    <property type="match status" value="1"/>
</dbReference>
<keyword evidence="7 8" id="KW-0472">Membrane</keyword>
<dbReference type="Proteomes" id="UP000321960">
    <property type="component" value="Unassembled WGS sequence"/>
</dbReference>
<evidence type="ECO:0000256" key="4">
    <source>
        <dbReference type="ARBA" id="ARBA00022475"/>
    </source>
</evidence>
<comment type="caution">
    <text evidence="9">The sequence shown here is derived from an EMBL/GenBank/DDBJ whole genome shotgun (WGS) entry which is preliminary data.</text>
</comment>
<comment type="similarity">
    <text evidence="2">Belongs to the resistance-nodulation-cell division (RND) (TC 2.A.6) family.</text>
</comment>
<dbReference type="Gene3D" id="1.20.1640.10">
    <property type="entry name" value="Multidrug efflux transporter AcrB transmembrane domain"/>
    <property type="match status" value="2"/>
</dbReference>
<dbReference type="Proteomes" id="UP001156856">
    <property type="component" value="Unassembled WGS sequence"/>
</dbReference>
<dbReference type="OrthoDB" id="9758757at2"/>
<name>A0A512J4W1_9HYPH</name>
<feature type="transmembrane region" description="Helical" evidence="8">
    <location>
        <begin position="951"/>
        <end position="973"/>
    </location>
</feature>
<feature type="transmembrane region" description="Helical" evidence="8">
    <location>
        <begin position="1029"/>
        <end position="1051"/>
    </location>
</feature>
<dbReference type="NCBIfam" id="TIGR00914">
    <property type="entry name" value="2A0601"/>
    <property type="match status" value="1"/>
</dbReference>
<dbReference type="SUPFAM" id="SSF82693">
    <property type="entry name" value="Multidrug efflux transporter AcrB pore domain, PN1, PN2, PC1 and PC2 subdomains"/>
    <property type="match status" value="2"/>
</dbReference>
<dbReference type="SUPFAM" id="SSF82714">
    <property type="entry name" value="Multidrug efflux transporter AcrB TolC docking domain, DN and DC subdomains"/>
    <property type="match status" value="2"/>
</dbReference>
<feature type="transmembrane region" description="Helical" evidence="8">
    <location>
        <begin position="926"/>
        <end position="945"/>
    </location>
</feature>
<comment type="subcellular location">
    <subcellularLocation>
        <location evidence="1">Cell membrane</location>
        <topology evidence="1">Multi-pass membrane protein</topology>
    </subcellularLocation>
</comment>
<dbReference type="GO" id="GO:0042910">
    <property type="term" value="F:xenobiotic transmembrane transporter activity"/>
    <property type="evidence" value="ECO:0007669"/>
    <property type="project" value="TreeGrafter"/>
</dbReference>
<feature type="transmembrane region" description="Helical" evidence="8">
    <location>
        <begin position="505"/>
        <end position="528"/>
    </location>
</feature>
<dbReference type="Gene3D" id="3.30.70.1430">
    <property type="entry name" value="Multidrug efflux transporter AcrB pore domain"/>
    <property type="match status" value="2"/>
</dbReference>
<reference evidence="12" key="2">
    <citation type="journal article" date="2019" name="Int. J. Syst. Evol. Microbiol.">
        <title>The Global Catalogue of Microorganisms (GCM) 10K type strain sequencing project: providing services to taxonomists for standard genome sequencing and annotation.</title>
        <authorList>
            <consortium name="The Broad Institute Genomics Platform"/>
            <consortium name="The Broad Institute Genome Sequencing Center for Infectious Disease"/>
            <person name="Wu L."/>
            <person name="Ma J."/>
        </authorList>
    </citation>
    <scope>NUCLEOTIDE SEQUENCE [LARGE SCALE GENOMIC DNA]</scope>
    <source>
        <strain evidence="12">NBRC 107715</strain>
    </source>
</reference>
<accession>A0A512J4W1</accession>
<feature type="transmembrane region" description="Helical" evidence="8">
    <location>
        <begin position="473"/>
        <end position="493"/>
    </location>
</feature>
<dbReference type="Pfam" id="PF00873">
    <property type="entry name" value="ACR_tran"/>
    <property type="match status" value="1"/>
</dbReference>
<evidence type="ECO:0000256" key="6">
    <source>
        <dbReference type="ARBA" id="ARBA00022989"/>
    </source>
</evidence>
<dbReference type="EMBL" id="BSPK01000026">
    <property type="protein sequence ID" value="GLS63744.1"/>
    <property type="molecule type" value="Genomic_DNA"/>
</dbReference>
<evidence type="ECO:0000256" key="1">
    <source>
        <dbReference type="ARBA" id="ARBA00004651"/>
    </source>
</evidence>
<evidence type="ECO:0000313" key="10">
    <source>
        <dbReference type="EMBL" id="GLS63744.1"/>
    </source>
</evidence>
<dbReference type="GO" id="GO:0008324">
    <property type="term" value="F:monoatomic cation transmembrane transporter activity"/>
    <property type="evidence" value="ECO:0007669"/>
    <property type="project" value="InterPro"/>
</dbReference>
<keyword evidence="5 8" id="KW-0812">Transmembrane</keyword>
<feature type="transmembrane region" description="Helical" evidence="8">
    <location>
        <begin position="558"/>
        <end position="577"/>
    </location>
</feature>
<evidence type="ECO:0000256" key="5">
    <source>
        <dbReference type="ARBA" id="ARBA00022692"/>
    </source>
</evidence>
<dbReference type="InterPro" id="IPR001036">
    <property type="entry name" value="Acrflvin-R"/>
</dbReference>
<dbReference type="EMBL" id="BJZU01000060">
    <property type="protein sequence ID" value="GEP05006.1"/>
    <property type="molecule type" value="Genomic_DNA"/>
</dbReference>
<dbReference type="AlphaFoldDB" id="A0A512J4W1"/>
<reference evidence="10" key="4">
    <citation type="submission" date="2023-01" db="EMBL/GenBank/DDBJ databases">
        <title>Draft genome sequence of Methylobacterium oxalidis strain NBRC 107715.</title>
        <authorList>
            <person name="Sun Q."/>
            <person name="Mori K."/>
        </authorList>
    </citation>
    <scope>NUCLEOTIDE SEQUENCE</scope>
    <source>
        <strain evidence="10">NBRC 107715</strain>
    </source>
</reference>
<reference evidence="9 11" key="3">
    <citation type="submission" date="2019-07" db="EMBL/GenBank/DDBJ databases">
        <title>Whole genome shotgun sequence of Methylobacterium oxalidis NBRC 107715.</title>
        <authorList>
            <person name="Hosoyama A."/>
            <person name="Uohara A."/>
            <person name="Ohji S."/>
            <person name="Ichikawa N."/>
        </authorList>
    </citation>
    <scope>NUCLEOTIDE SEQUENCE [LARGE SCALE GENOMIC DNA]</scope>
    <source>
        <strain evidence="9 11">NBRC 107715</strain>
    </source>
</reference>
<evidence type="ECO:0000313" key="12">
    <source>
        <dbReference type="Proteomes" id="UP001156856"/>
    </source>
</evidence>
<feature type="transmembrane region" description="Helical" evidence="8">
    <location>
        <begin position="390"/>
        <end position="408"/>
    </location>
</feature>
<sequence>MIDRIVSGAIAHRWLVLLASLGLVALGLAAAARLPIDAVPDITNNQVQVNALAPQLSPADVEAQVTYPLETALAGIRGLEVTRSLSRNGFAQVTAIFSEATDIYFARQQVSERLAEVKERMPPGTDLRLGPIATGLGEVTMWSLAFALPRQTAEPGRPGFQADGSYRTPEGEVLAPGFAQAAYLRTVQDWIVAPQLRTVPGVAGIDAIGGYRKEYRVEPDPAGLIGLGLSFADLAEAIAGNNQNRGAATIERNGEGLVVRAGGRVENPEEIGRIVVAARNGVPVRVSDVARIGIGREIRTGSASADGAEAVIGTALMRIGENSRTVSAAVDARLREIAASLPPGVALRTVLDRSQLVDATIRTVATNLAEGALLVVAVLFLMLGNVRAALIAALVIPLAMLMTVIGMVETRVSANLMSLGALDFGLIVDGAVIITENALRRLGQAQARLGRPLAEAERLDTVRLAAEEMIRPTVYGQAIIVLVYVPLLTFTGIEGKMFAPMAVTVILALASAFVLSLTFVPALVAILIRGRVAERENGLVRALAALYRPLLAGALRRPGLVVGAALLLVLASLVPAARLGQEFMPQLDEGNIALHAMRIPSTGLGQSQAMQIAVEKAVSGLPEVAFVFSKTGTAEIASDPMPPNVSDTFVMLKPRPDWPDPALPKAALVARIEAAVEAVPGNAYEFTQPIQMRFNELLAGTRGDLAVKVFGERFEAMLPVANRIAAALRATPGAEDVKVEQAEGLPVLDIRIDKAEIARLGLSHRAVQDVIGAAIGGHEAGVLFEGDRRFPIVVRLGDDPRGDLDALGALPVPLPRGPGERMASVPLRQVAAFAVTQGANQISRENGKRRVVVTANVRGRDIASVVADARARVAGIDLPAGSWITWGGQFENLAGVRQRLAVVVPACFLMILLLLYGALGTLRDALLVFSAVPLALTGGVAALWLREMPLSVPAAVGFIALSGVAVLNGLVMLTRVRQEREAGRDPVAAIREGALARLRPVVMTALVASLGFVPMALATGTGAEVQRPLATVVIGGLISATLLTLLVLPALCRLFGARGRAPEGAAAWPAGAGEGRA</sequence>
<organism evidence="9 11">
    <name type="scientific">Methylobacterium oxalidis</name>
    <dbReference type="NCBI Taxonomy" id="944322"/>
    <lineage>
        <taxon>Bacteria</taxon>
        <taxon>Pseudomonadati</taxon>
        <taxon>Pseudomonadota</taxon>
        <taxon>Alphaproteobacteria</taxon>
        <taxon>Hyphomicrobiales</taxon>
        <taxon>Methylobacteriaceae</taxon>
        <taxon>Methylobacterium</taxon>
    </lineage>
</organism>
<dbReference type="SUPFAM" id="SSF82866">
    <property type="entry name" value="Multidrug efflux transporter AcrB transmembrane domain"/>
    <property type="match status" value="2"/>
</dbReference>
<evidence type="ECO:0000256" key="7">
    <source>
        <dbReference type="ARBA" id="ARBA00023136"/>
    </source>
</evidence>
<dbReference type="Gene3D" id="3.30.70.1320">
    <property type="entry name" value="Multidrug efflux transporter AcrB pore domain like"/>
    <property type="match status" value="1"/>
</dbReference>
<dbReference type="Gene3D" id="3.30.70.1440">
    <property type="entry name" value="Multidrug efflux transporter AcrB pore domain"/>
    <property type="match status" value="1"/>
</dbReference>
<dbReference type="RefSeq" id="WP_147026593.1">
    <property type="nucleotide sequence ID" value="NZ_BJZU01000060.1"/>
</dbReference>
<feature type="transmembrane region" description="Helical" evidence="8">
    <location>
        <begin position="900"/>
        <end position="919"/>
    </location>
</feature>
<reference evidence="10" key="1">
    <citation type="journal article" date="2014" name="Int. J. Syst. Evol. Microbiol.">
        <title>Complete genome of a new Firmicutes species belonging to the dominant human colonic microbiota ('Ruminococcus bicirculans') reveals two chromosomes and a selective capacity to utilize plant glucans.</title>
        <authorList>
            <consortium name="NISC Comparative Sequencing Program"/>
            <person name="Wegmann U."/>
            <person name="Louis P."/>
            <person name="Goesmann A."/>
            <person name="Henrissat B."/>
            <person name="Duncan S.H."/>
            <person name="Flint H.J."/>
        </authorList>
    </citation>
    <scope>NUCLEOTIDE SEQUENCE</scope>
    <source>
        <strain evidence="10">NBRC 107715</strain>
    </source>
</reference>
<dbReference type="InterPro" id="IPR027463">
    <property type="entry name" value="AcrB_DN_DC_subdom"/>
</dbReference>
<proteinExistence type="inferred from homology"/>
<evidence type="ECO:0000313" key="11">
    <source>
        <dbReference type="Proteomes" id="UP000321960"/>
    </source>
</evidence>
<evidence type="ECO:0000256" key="3">
    <source>
        <dbReference type="ARBA" id="ARBA00022448"/>
    </source>
</evidence>
<feature type="transmembrane region" description="Helical" evidence="8">
    <location>
        <begin position="994"/>
        <end position="1017"/>
    </location>
</feature>
<dbReference type="InterPro" id="IPR004763">
    <property type="entry name" value="CusA-like"/>
</dbReference>
<evidence type="ECO:0000256" key="2">
    <source>
        <dbReference type="ARBA" id="ARBA00010942"/>
    </source>
</evidence>
<keyword evidence="12" id="KW-1185">Reference proteome</keyword>
<dbReference type="GO" id="GO:0005886">
    <property type="term" value="C:plasma membrane"/>
    <property type="evidence" value="ECO:0007669"/>
    <property type="project" value="UniProtKB-SubCell"/>
</dbReference>